<dbReference type="KEGG" id="vg:60324629"/>
<dbReference type="InterPro" id="IPR036249">
    <property type="entry name" value="Thioredoxin-like_sf"/>
</dbReference>
<dbReference type="GeneID" id="60324629"/>
<evidence type="ECO:0000313" key="2">
    <source>
        <dbReference type="EMBL" id="QAU06489.1"/>
    </source>
</evidence>
<evidence type="ECO:0000259" key="1">
    <source>
        <dbReference type="Pfam" id="PF00462"/>
    </source>
</evidence>
<evidence type="ECO:0000313" key="3">
    <source>
        <dbReference type="Proteomes" id="UP000290331"/>
    </source>
</evidence>
<dbReference type="Gene3D" id="3.40.30.10">
    <property type="entry name" value="Glutaredoxin"/>
    <property type="match status" value="1"/>
</dbReference>
<dbReference type="Proteomes" id="UP000290331">
    <property type="component" value="Segment"/>
</dbReference>
<sequence length="76" mass="8065">MITVYTTGPACYKCKLTKDALTRAGVEYTELPADQAPADVAAGHLVAPIVVDSLTGAVWSDFRRDLIKAAIEARAS</sequence>
<dbReference type="SUPFAM" id="SSF52833">
    <property type="entry name" value="Thioredoxin-like"/>
    <property type="match status" value="1"/>
</dbReference>
<gene>
    <name evidence="2" type="primary">71</name>
    <name evidence="2" type="ORF">SEA_KISI_71</name>
</gene>
<dbReference type="RefSeq" id="YP_009953162.1">
    <property type="nucleotide sequence ID" value="NC_051619.1"/>
</dbReference>
<protein>
    <submittedName>
        <fullName evidence="2">NrdH-like glutaredoxin</fullName>
    </submittedName>
</protein>
<dbReference type="Pfam" id="PF00462">
    <property type="entry name" value="Glutaredoxin"/>
    <property type="match status" value="1"/>
</dbReference>
<name>A0A410TBP0_9CAUD</name>
<reference evidence="2 3" key="1">
    <citation type="submission" date="2019-01" db="EMBL/GenBank/DDBJ databases">
        <authorList>
            <person name="Kinder M."/>
            <person name="Sitio E."/>
            <person name="Ackerson L."/>
            <person name="Anderson L."/>
            <person name="Cottrell A."/>
            <person name="Eggleston T."/>
            <person name="Kiefer A."/>
            <person name="Ukcamaj A."/>
            <person name="Vendrell P."/>
            <person name="Waytashek C."/>
            <person name="Yeo A."/>
            <person name="Braley A.B."/>
            <person name="Ettinger A.-S.H."/>
            <person name="Ettinger W.F."/>
            <person name="Anders K.R."/>
            <person name="Bradley K.W."/>
            <person name="Asai D.J."/>
            <person name="Bowman C.A."/>
            <person name="Russell D.A."/>
            <person name="Pope W.H."/>
            <person name="Jacobs-Sera D."/>
            <person name="Hendrix R.W."/>
            <person name="Hatfull G.F."/>
        </authorList>
    </citation>
    <scope>NUCLEOTIDE SEQUENCE [LARGE SCALE GENOMIC DNA]</scope>
</reference>
<feature type="domain" description="Glutaredoxin" evidence="1">
    <location>
        <begin position="2"/>
        <end position="38"/>
    </location>
</feature>
<dbReference type="EMBL" id="MK376955">
    <property type="protein sequence ID" value="QAU06489.1"/>
    <property type="molecule type" value="Genomic_DNA"/>
</dbReference>
<accession>A0A410TBP0</accession>
<organism evidence="2 3">
    <name type="scientific">Mycobacterium phage KiSi</name>
    <dbReference type="NCBI Taxonomy" id="2507856"/>
    <lineage>
        <taxon>Viruses</taxon>
        <taxon>Duplodnaviria</taxon>
        <taxon>Heunggongvirae</taxon>
        <taxon>Uroviricota</taxon>
        <taxon>Caudoviricetes</taxon>
        <taxon>Weiservirinae</taxon>
        <taxon>Anayavirus</taxon>
        <taxon>Anayavirus kisi</taxon>
    </lineage>
</organism>
<proteinExistence type="predicted"/>
<keyword evidence="3" id="KW-1185">Reference proteome</keyword>
<dbReference type="InterPro" id="IPR002109">
    <property type="entry name" value="Glutaredoxin"/>
</dbReference>